<dbReference type="InterPro" id="IPR011701">
    <property type="entry name" value="MFS"/>
</dbReference>
<comment type="caution">
    <text evidence="7">The sequence shown here is derived from an EMBL/GenBank/DDBJ whole genome shotgun (WGS) entry which is preliminary data.</text>
</comment>
<dbReference type="EMBL" id="MKHE01000019">
    <property type="protein sequence ID" value="OWK05931.1"/>
    <property type="molecule type" value="Genomic_DNA"/>
</dbReference>
<name>A0A212CIW2_CEREH</name>
<dbReference type="GO" id="GO:0061513">
    <property type="term" value="F:glucose 6-phosphate:phosphate antiporter activity"/>
    <property type="evidence" value="ECO:0007669"/>
    <property type="project" value="TreeGrafter"/>
</dbReference>
<dbReference type="Proteomes" id="UP000242450">
    <property type="component" value="Chromosome 19"/>
</dbReference>
<evidence type="ECO:0000256" key="3">
    <source>
        <dbReference type="ARBA" id="ARBA00022989"/>
    </source>
</evidence>
<dbReference type="Pfam" id="PF07690">
    <property type="entry name" value="MFS_1"/>
    <property type="match status" value="1"/>
</dbReference>
<keyword evidence="2 5" id="KW-0812">Transmembrane</keyword>
<reference evidence="7 8" key="1">
    <citation type="journal article" date="2018" name="Mol. Genet. Genomics">
        <title>The red deer Cervus elaphus genome CerEla1.0: sequencing, annotating, genes, and chromosomes.</title>
        <authorList>
            <person name="Bana N.A."/>
            <person name="Nyiri A."/>
            <person name="Nagy J."/>
            <person name="Frank K."/>
            <person name="Nagy T."/>
            <person name="Steger V."/>
            <person name="Schiller M."/>
            <person name="Lakatos P."/>
            <person name="Sugar L."/>
            <person name="Horn P."/>
            <person name="Barta E."/>
            <person name="Orosz L."/>
        </authorList>
    </citation>
    <scope>NUCLEOTIDE SEQUENCE [LARGE SCALE GENOMIC DNA]</scope>
    <source>
        <strain evidence="7">Hungarian</strain>
    </source>
</reference>
<evidence type="ECO:0000256" key="2">
    <source>
        <dbReference type="ARBA" id="ARBA00022692"/>
    </source>
</evidence>
<dbReference type="GO" id="GO:0035435">
    <property type="term" value="P:phosphate ion transmembrane transport"/>
    <property type="evidence" value="ECO:0007669"/>
    <property type="project" value="TreeGrafter"/>
</dbReference>
<dbReference type="OrthoDB" id="3639251at2759"/>
<keyword evidence="3 5" id="KW-1133">Transmembrane helix</keyword>
<feature type="transmembrane region" description="Helical" evidence="5">
    <location>
        <begin position="112"/>
        <end position="131"/>
    </location>
</feature>
<protein>
    <recommendedName>
        <fullName evidence="6">Major facilitator superfamily (MFS) profile domain-containing protein</fullName>
    </recommendedName>
</protein>
<dbReference type="InterPro" id="IPR020846">
    <property type="entry name" value="MFS_dom"/>
</dbReference>
<dbReference type="PROSITE" id="PS50850">
    <property type="entry name" value="MFS"/>
    <property type="match status" value="1"/>
</dbReference>
<evidence type="ECO:0000256" key="1">
    <source>
        <dbReference type="ARBA" id="ARBA00004141"/>
    </source>
</evidence>
<dbReference type="SUPFAM" id="SSF103473">
    <property type="entry name" value="MFS general substrate transporter"/>
    <property type="match status" value="1"/>
</dbReference>
<evidence type="ECO:0000259" key="6">
    <source>
        <dbReference type="PROSITE" id="PS50850"/>
    </source>
</evidence>
<dbReference type="Gene3D" id="1.20.1250.20">
    <property type="entry name" value="MFS general substrate transporter like domains"/>
    <property type="match status" value="1"/>
</dbReference>
<evidence type="ECO:0000256" key="5">
    <source>
        <dbReference type="SAM" id="Phobius"/>
    </source>
</evidence>
<keyword evidence="4 5" id="KW-0472">Membrane</keyword>
<evidence type="ECO:0000313" key="8">
    <source>
        <dbReference type="Proteomes" id="UP000242450"/>
    </source>
</evidence>
<dbReference type="PANTHER" id="PTHR43184">
    <property type="entry name" value="MAJOR FACILITATOR SUPERFAMILY TRANSPORTER 16, ISOFORM B"/>
    <property type="match status" value="1"/>
</dbReference>
<comment type="subcellular location">
    <subcellularLocation>
        <location evidence="1">Membrane</location>
        <topology evidence="1">Multi-pass membrane protein</topology>
    </subcellularLocation>
</comment>
<sequence length="208" mass="22352">MVSDVGGAGLIDKSDTVAPALTQLDAGSFKQGCGIIGERLPIRYYLTFGMLASGAFTALFGVGYFYNIHSFGFYVITQIINGLVQTTGWPSVVTCLGNWFGKGRRGLIMGVWNSHTSVGNILGSLIAGYWVSTCWGLSFIVPGAIVAAMGILCFLFLIERCVPSTRYRLTWTLLGPLPLRHLDSDSQGPPGASCPASRVYRGFVLLLN</sequence>
<feature type="transmembrane region" description="Helical" evidence="5">
    <location>
        <begin position="44"/>
        <end position="66"/>
    </location>
</feature>
<accession>A0A212CIW2</accession>
<feature type="domain" description="Major facilitator superfamily (MFS) profile" evidence="6">
    <location>
        <begin position="1"/>
        <end position="208"/>
    </location>
</feature>
<dbReference type="PANTHER" id="PTHR43184:SF11">
    <property type="entry name" value="GLUCOSE-6-PHOSPHATE EXCHANGER SLC37A1"/>
    <property type="match status" value="1"/>
</dbReference>
<keyword evidence="8" id="KW-1185">Reference proteome</keyword>
<evidence type="ECO:0000256" key="4">
    <source>
        <dbReference type="ARBA" id="ARBA00023136"/>
    </source>
</evidence>
<dbReference type="GO" id="GO:0005789">
    <property type="term" value="C:endoplasmic reticulum membrane"/>
    <property type="evidence" value="ECO:0007669"/>
    <property type="project" value="TreeGrafter"/>
</dbReference>
<evidence type="ECO:0000313" key="7">
    <source>
        <dbReference type="EMBL" id="OWK05931.1"/>
    </source>
</evidence>
<feature type="transmembrane region" description="Helical" evidence="5">
    <location>
        <begin position="137"/>
        <end position="158"/>
    </location>
</feature>
<dbReference type="InterPro" id="IPR036259">
    <property type="entry name" value="MFS_trans_sf"/>
</dbReference>
<organism evidence="7 8">
    <name type="scientific">Cervus elaphus hippelaphus</name>
    <name type="common">European red deer</name>
    <dbReference type="NCBI Taxonomy" id="46360"/>
    <lineage>
        <taxon>Eukaryota</taxon>
        <taxon>Metazoa</taxon>
        <taxon>Chordata</taxon>
        <taxon>Craniata</taxon>
        <taxon>Vertebrata</taxon>
        <taxon>Euteleostomi</taxon>
        <taxon>Mammalia</taxon>
        <taxon>Eutheria</taxon>
        <taxon>Laurasiatheria</taxon>
        <taxon>Artiodactyla</taxon>
        <taxon>Ruminantia</taxon>
        <taxon>Pecora</taxon>
        <taxon>Cervidae</taxon>
        <taxon>Cervinae</taxon>
        <taxon>Cervus</taxon>
    </lineage>
</organism>
<dbReference type="AlphaFoldDB" id="A0A212CIW2"/>
<proteinExistence type="predicted"/>
<gene>
    <name evidence="7" type="ORF">Celaphus_00012880</name>
</gene>